<evidence type="ECO:0000256" key="4">
    <source>
        <dbReference type="ARBA" id="ARBA00022786"/>
    </source>
</evidence>
<evidence type="ECO:0000256" key="2">
    <source>
        <dbReference type="ARBA" id="ARBA00004906"/>
    </source>
</evidence>
<dbReference type="GO" id="GO:0034450">
    <property type="term" value="F:ubiquitin-ubiquitin ligase activity"/>
    <property type="evidence" value="ECO:0007669"/>
    <property type="project" value="InterPro"/>
</dbReference>
<dbReference type="GO" id="GO:0006511">
    <property type="term" value="P:ubiquitin-dependent protein catabolic process"/>
    <property type="evidence" value="ECO:0007669"/>
    <property type="project" value="InterPro"/>
</dbReference>
<evidence type="ECO:0000256" key="3">
    <source>
        <dbReference type="ARBA" id="ARBA00022679"/>
    </source>
</evidence>
<dbReference type="Pfam" id="PF10408">
    <property type="entry name" value="Ufd2P_core"/>
    <property type="match status" value="1"/>
</dbReference>
<comment type="caution">
    <text evidence="7">The sequence shown here is derived from an EMBL/GenBank/DDBJ whole genome shotgun (WGS) entry which is preliminary data.</text>
</comment>
<evidence type="ECO:0000313" key="8">
    <source>
        <dbReference type="Proteomes" id="UP001163823"/>
    </source>
</evidence>
<dbReference type="GO" id="GO:0000209">
    <property type="term" value="P:protein polyubiquitination"/>
    <property type="evidence" value="ECO:0007669"/>
    <property type="project" value="TreeGrafter"/>
</dbReference>
<dbReference type="InterPro" id="IPR019474">
    <property type="entry name" value="Ub_conjug_fac_E4_core"/>
</dbReference>
<organism evidence="7 8">
    <name type="scientific">Quillaja saponaria</name>
    <name type="common">Soap bark tree</name>
    <dbReference type="NCBI Taxonomy" id="32244"/>
    <lineage>
        <taxon>Eukaryota</taxon>
        <taxon>Viridiplantae</taxon>
        <taxon>Streptophyta</taxon>
        <taxon>Embryophyta</taxon>
        <taxon>Tracheophyta</taxon>
        <taxon>Spermatophyta</taxon>
        <taxon>Magnoliopsida</taxon>
        <taxon>eudicotyledons</taxon>
        <taxon>Gunneridae</taxon>
        <taxon>Pentapetalae</taxon>
        <taxon>rosids</taxon>
        <taxon>fabids</taxon>
        <taxon>Fabales</taxon>
        <taxon>Quillajaceae</taxon>
        <taxon>Quillaja</taxon>
    </lineage>
</organism>
<dbReference type="PANTHER" id="PTHR13931:SF2">
    <property type="entry name" value="UBIQUITIN CONJUGATION FACTOR E4 B"/>
    <property type="match status" value="1"/>
</dbReference>
<dbReference type="GO" id="GO:0005634">
    <property type="term" value="C:nucleus"/>
    <property type="evidence" value="ECO:0007669"/>
    <property type="project" value="UniProtKB-SubCell"/>
</dbReference>
<sequence length="124" mass="14467">MPRRSVSSVQPVFLWATNHLSVYLVRNLLKLYVDIEFTGSHTQIAKEEEKRVYLSFLNFLINDSIYLLDESLNKILGTQSWKLRCQILQNGRDDQLRKGRRESRGSTPTRMCLICIPNLFMSVC</sequence>
<proteinExistence type="predicted"/>
<accession>A0AAD7Q965</accession>
<evidence type="ECO:0000313" key="7">
    <source>
        <dbReference type="EMBL" id="KAJ7976711.1"/>
    </source>
</evidence>
<evidence type="ECO:0000259" key="6">
    <source>
        <dbReference type="Pfam" id="PF10408"/>
    </source>
</evidence>
<dbReference type="InterPro" id="IPR045132">
    <property type="entry name" value="UBE4"/>
</dbReference>
<dbReference type="AlphaFoldDB" id="A0AAD7Q965"/>
<comment type="pathway">
    <text evidence="2">Protein modification; protein ubiquitination.</text>
</comment>
<dbReference type="GO" id="GO:0000151">
    <property type="term" value="C:ubiquitin ligase complex"/>
    <property type="evidence" value="ECO:0007669"/>
    <property type="project" value="InterPro"/>
</dbReference>
<evidence type="ECO:0000256" key="5">
    <source>
        <dbReference type="ARBA" id="ARBA00023242"/>
    </source>
</evidence>
<dbReference type="KEGG" id="qsa:O6P43_006456"/>
<reference evidence="7" key="1">
    <citation type="journal article" date="2023" name="Science">
        <title>Elucidation of the pathway for biosynthesis of saponin adjuvants from the soapbark tree.</title>
        <authorList>
            <person name="Reed J."/>
            <person name="Orme A."/>
            <person name="El-Demerdash A."/>
            <person name="Owen C."/>
            <person name="Martin L.B.B."/>
            <person name="Misra R.C."/>
            <person name="Kikuchi S."/>
            <person name="Rejzek M."/>
            <person name="Martin A.C."/>
            <person name="Harkess A."/>
            <person name="Leebens-Mack J."/>
            <person name="Louveau T."/>
            <person name="Stephenson M.J."/>
            <person name="Osbourn A."/>
        </authorList>
    </citation>
    <scope>NUCLEOTIDE SEQUENCE</scope>
    <source>
        <strain evidence="7">S10</strain>
    </source>
</reference>
<feature type="domain" description="Ubiquitin conjugation factor E4 core" evidence="6">
    <location>
        <begin position="44"/>
        <end position="76"/>
    </location>
</feature>
<dbReference type="EMBL" id="JARAOO010000003">
    <property type="protein sequence ID" value="KAJ7976711.1"/>
    <property type="molecule type" value="Genomic_DNA"/>
</dbReference>
<dbReference type="GO" id="GO:0036503">
    <property type="term" value="P:ERAD pathway"/>
    <property type="evidence" value="ECO:0007669"/>
    <property type="project" value="InterPro"/>
</dbReference>
<keyword evidence="3" id="KW-0808">Transferase</keyword>
<dbReference type="GO" id="GO:0005737">
    <property type="term" value="C:cytoplasm"/>
    <property type="evidence" value="ECO:0007669"/>
    <property type="project" value="TreeGrafter"/>
</dbReference>
<name>A0AAD7Q965_QUISA</name>
<protein>
    <submittedName>
        <fullName evidence="7">U-box domain-containing protein</fullName>
    </submittedName>
</protein>
<dbReference type="PANTHER" id="PTHR13931">
    <property type="entry name" value="UBIQUITINATION FACTOR E4"/>
    <property type="match status" value="1"/>
</dbReference>
<keyword evidence="5" id="KW-0539">Nucleus</keyword>
<evidence type="ECO:0000256" key="1">
    <source>
        <dbReference type="ARBA" id="ARBA00004123"/>
    </source>
</evidence>
<keyword evidence="4" id="KW-0833">Ubl conjugation pathway</keyword>
<dbReference type="Proteomes" id="UP001163823">
    <property type="component" value="Chromosome 3"/>
</dbReference>
<gene>
    <name evidence="7" type="ORF">O6P43_006456</name>
</gene>
<comment type="subcellular location">
    <subcellularLocation>
        <location evidence="1">Nucleus</location>
    </subcellularLocation>
</comment>
<keyword evidence="8" id="KW-1185">Reference proteome</keyword>